<dbReference type="InterPro" id="IPR008271">
    <property type="entry name" value="Ser/Thr_kinase_AS"/>
</dbReference>
<gene>
    <name evidence="9" type="ORF">JRO89_XS05G0050600</name>
</gene>
<comment type="caution">
    <text evidence="9">The sequence shown here is derived from an EMBL/GenBank/DDBJ whole genome shotgun (WGS) entry which is preliminary data.</text>
</comment>
<keyword evidence="2 5" id="KW-0547">Nucleotide-binding</keyword>
<keyword evidence="10" id="KW-1185">Reference proteome</keyword>
<dbReference type="Gene3D" id="1.10.510.10">
    <property type="entry name" value="Transferase(Phosphotransferase) domain 1"/>
    <property type="match status" value="1"/>
</dbReference>
<evidence type="ECO:0000256" key="1">
    <source>
        <dbReference type="ARBA" id="ARBA00022679"/>
    </source>
</evidence>
<dbReference type="InterPro" id="IPR011009">
    <property type="entry name" value="Kinase-like_dom_sf"/>
</dbReference>
<evidence type="ECO:0000256" key="7">
    <source>
        <dbReference type="SAM" id="MobiDB-lite"/>
    </source>
</evidence>
<evidence type="ECO:0000313" key="10">
    <source>
        <dbReference type="Proteomes" id="UP000827721"/>
    </source>
</evidence>
<keyword evidence="4 5" id="KW-0067">ATP-binding</keyword>
<evidence type="ECO:0000256" key="6">
    <source>
        <dbReference type="RuleBase" id="RU000304"/>
    </source>
</evidence>
<dbReference type="Proteomes" id="UP000827721">
    <property type="component" value="Unassembled WGS sequence"/>
</dbReference>
<protein>
    <recommendedName>
        <fullName evidence="8">Protein kinase domain-containing protein</fullName>
    </recommendedName>
</protein>
<keyword evidence="1" id="KW-0808">Transferase</keyword>
<dbReference type="PANTHER" id="PTHR45621">
    <property type="entry name" value="OS01G0588500 PROTEIN-RELATED"/>
    <property type="match status" value="1"/>
</dbReference>
<evidence type="ECO:0000256" key="5">
    <source>
        <dbReference type="PROSITE-ProRule" id="PRU10141"/>
    </source>
</evidence>
<keyword evidence="3" id="KW-0418">Kinase</keyword>
<evidence type="ECO:0000256" key="3">
    <source>
        <dbReference type="ARBA" id="ARBA00022777"/>
    </source>
</evidence>
<evidence type="ECO:0000256" key="4">
    <source>
        <dbReference type="ARBA" id="ARBA00022840"/>
    </source>
</evidence>
<dbReference type="SUPFAM" id="SSF56112">
    <property type="entry name" value="Protein kinase-like (PK-like)"/>
    <property type="match status" value="1"/>
</dbReference>
<keyword evidence="6" id="KW-0723">Serine/threonine-protein kinase</keyword>
<dbReference type="Gene3D" id="3.30.200.20">
    <property type="entry name" value="Phosphorylase Kinase, domain 1"/>
    <property type="match status" value="1"/>
</dbReference>
<sequence>MGNCLRKRAHDPNQPVHDKAQSPPEVGGIQISHLRKSSSITFPENRCQGYTCDYQPQEWITFVYSNSLKENQSKYRKQGLPTTARDFPIVQVSKDEFRHAYKLYCFCHSVLVAATCKFSVKNLIGQGGFGDVYVGFLNFCTMKAAKRNGGLAIAVKKLRSKSIQGHSEWQNEMTILGRLNHPNLVKLIGYCSEGEHRILVYEYVTKGSLEAHLFGECNTELNWSRRIKIALGAARGLEYLHTYGSPIIHRDVKASNVLLDNATRSVILQDFNAKLSDFGLAKFGPIDKSHLSTRILGTRGYIAPEYIATGHLTLKTDIYSFGVVLLEILSGTHAVKSDGVAATWAKPYLSNKLELHHVIDKKLEKSIRVEEAQEFAEIILKCLSLNPKSRPTMTEIVAGLEQLQLIMCRSSHNSLKTV</sequence>
<organism evidence="9 10">
    <name type="scientific">Xanthoceras sorbifolium</name>
    <dbReference type="NCBI Taxonomy" id="99658"/>
    <lineage>
        <taxon>Eukaryota</taxon>
        <taxon>Viridiplantae</taxon>
        <taxon>Streptophyta</taxon>
        <taxon>Embryophyta</taxon>
        <taxon>Tracheophyta</taxon>
        <taxon>Spermatophyta</taxon>
        <taxon>Magnoliopsida</taxon>
        <taxon>eudicotyledons</taxon>
        <taxon>Gunneridae</taxon>
        <taxon>Pentapetalae</taxon>
        <taxon>rosids</taxon>
        <taxon>malvids</taxon>
        <taxon>Sapindales</taxon>
        <taxon>Sapindaceae</taxon>
        <taxon>Xanthoceroideae</taxon>
        <taxon>Xanthoceras</taxon>
    </lineage>
</organism>
<comment type="similarity">
    <text evidence="6">Belongs to the protein kinase superfamily.</text>
</comment>
<dbReference type="InterPro" id="IPR000719">
    <property type="entry name" value="Prot_kinase_dom"/>
</dbReference>
<feature type="domain" description="Protein kinase" evidence="8">
    <location>
        <begin position="118"/>
        <end position="415"/>
    </location>
</feature>
<dbReference type="PROSITE" id="PS00107">
    <property type="entry name" value="PROTEIN_KINASE_ATP"/>
    <property type="match status" value="1"/>
</dbReference>
<accession>A0ABQ8I0Z4</accession>
<dbReference type="InterPro" id="IPR017441">
    <property type="entry name" value="Protein_kinase_ATP_BS"/>
</dbReference>
<name>A0ABQ8I0Z4_9ROSI</name>
<dbReference type="PROSITE" id="PS50011">
    <property type="entry name" value="PROTEIN_KINASE_DOM"/>
    <property type="match status" value="1"/>
</dbReference>
<dbReference type="CDD" id="cd14066">
    <property type="entry name" value="STKc_IRAK"/>
    <property type="match status" value="1"/>
</dbReference>
<feature type="region of interest" description="Disordered" evidence="7">
    <location>
        <begin position="1"/>
        <end position="25"/>
    </location>
</feature>
<proteinExistence type="inferred from homology"/>
<evidence type="ECO:0000259" key="8">
    <source>
        <dbReference type="PROSITE" id="PS50011"/>
    </source>
</evidence>
<evidence type="ECO:0000313" key="9">
    <source>
        <dbReference type="EMBL" id="KAH7570134.1"/>
    </source>
</evidence>
<dbReference type="InterPro" id="IPR050823">
    <property type="entry name" value="Plant_Ser_Thr_Prot_Kinase"/>
</dbReference>
<feature type="binding site" evidence="5">
    <location>
        <position position="157"/>
    </location>
    <ligand>
        <name>ATP</name>
        <dbReference type="ChEBI" id="CHEBI:30616"/>
    </ligand>
</feature>
<dbReference type="Pfam" id="PF00069">
    <property type="entry name" value="Pkinase"/>
    <property type="match status" value="1"/>
</dbReference>
<dbReference type="EMBL" id="JAFEMO010000005">
    <property type="protein sequence ID" value="KAH7570134.1"/>
    <property type="molecule type" value="Genomic_DNA"/>
</dbReference>
<dbReference type="PROSITE" id="PS00108">
    <property type="entry name" value="PROTEIN_KINASE_ST"/>
    <property type="match status" value="1"/>
</dbReference>
<dbReference type="SMART" id="SM00220">
    <property type="entry name" value="S_TKc"/>
    <property type="match status" value="1"/>
</dbReference>
<evidence type="ECO:0000256" key="2">
    <source>
        <dbReference type="ARBA" id="ARBA00022741"/>
    </source>
</evidence>
<reference evidence="9 10" key="1">
    <citation type="submission" date="2021-02" db="EMBL/GenBank/DDBJ databases">
        <title>Plant Genome Project.</title>
        <authorList>
            <person name="Zhang R.-G."/>
        </authorList>
    </citation>
    <scope>NUCLEOTIDE SEQUENCE [LARGE SCALE GENOMIC DNA]</scope>
    <source>
        <tissue evidence="9">Leaves</tissue>
    </source>
</reference>